<evidence type="ECO:0000256" key="1">
    <source>
        <dbReference type="ARBA" id="ARBA00010554"/>
    </source>
</evidence>
<organism evidence="2 3">
    <name type="scientific">Streptomyces umbrinus</name>
    <dbReference type="NCBI Taxonomy" id="67370"/>
    <lineage>
        <taxon>Bacteria</taxon>
        <taxon>Bacillati</taxon>
        <taxon>Actinomycetota</taxon>
        <taxon>Actinomycetes</taxon>
        <taxon>Kitasatosporales</taxon>
        <taxon>Streptomycetaceae</taxon>
        <taxon>Streptomyces</taxon>
        <taxon>Streptomyces phaeochromogenes group</taxon>
    </lineage>
</organism>
<comment type="caution">
    <text evidence="2">The sequence shown here is derived from an EMBL/GenBank/DDBJ whole genome shotgun (WGS) entry which is preliminary data.</text>
</comment>
<dbReference type="PANTHER" id="PTHR35983">
    <property type="entry name" value="UPF0166 PROTEIN TM_0021"/>
    <property type="match status" value="1"/>
</dbReference>
<dbReference type="InterPro" id="IPR003793">
    <property type="entry name" value="UPF0166"/>
</dbReference>
<evidence type="ECO:0000313" key="3">
    <source>
        <dbReference type="Proteomes" id="UP001230328"/>
    </source>
</evidence>
<protein>
    <submittedName>
        <fullName evidence="2">PII-like signaling protein</fullName>
    </submittedName>
</protein>
<dbReference type="Proteomes" id="UP001230328">
    <property type="component" value="Unassembled WGS sequence"/>
</dbReference>
<dbReference type="SUPFAM" id="SSF54913">
    <property type="entry name" value="GlnB-like"/>
    <property type="match status" value="1"/>
</dbReference>
<reference evidence="2 3" key="1">
    <citation type="submission" date="2023-07" db="EMBL/GenBank/DDBJ databases">
        <title>Comparative genomics of wheat-associated soil bacteria to identify genetic determinants of phenazine resistance.</title>
        <authorList>
            <person name="Mouncey N."/>
        </authorList>
    </citation>
    <scope>NUCLEOTIDE SEQUENCE [LARGE SCALE GENOMIC DNA]</scope>
    <source>
        <strain evidence="2 3">V2I4</strain>
    </source>
</reference>
<dbReference type="EMBL" id="JAUSZI010000002">
    <property type="protein sequence ID" value="MDQ1029485.1"/>
    <property type="molecule type" value="Genomic_DNA"/>
</dbReference>
<dbReference type="PANTHER" id="PTHR35983:SF1">
    <property type="entry name" value="UPF0166 PROTEIN TM_0021"/>
    <property type="match status" value="1"/>
</dbReference>
<dbReference type="RefSeq" id="WP_307524690.1">
    <property type="nucleotide sequence ID" value="NZ_JAUSZI010000002.1"/>
</dbReference>
<dbReference type="Gene3D" id="3.30.70.120">
    <property type="match status" value="1"/>
</dbReference>
<evidence type="ECO:0000313" key="2">
    <source>
        <dbReference type="EMBL" id="MDQ1029485.1"/>
    </source>
</evidence>
<name>A0ABU0T116_9ACTN</name>
<proteinExistence type="inferred from homology"/>
<dbReference type="InterPro" id="IPR015867">
    <property type="entry name" value="N-reg_PII/ATP_PRibTrfase_C"/>
</dbReference>
<dbReference type="InterPro" id="IPR011322">
    <property type="entry name" value="N-reg_PII-like_a/b"/>
</dbReference>
<dbReference type="Pfam" id="PF02641">
    <property type="entry name" value="DUF190"/>
    <property type="match status" value="1"/>
</dbReference>
<keyword evidence="3" id="KW-1185">Reference proteome</keyword>
<comment type="similarity">
    <text evidence="1">Belongs to the UPF0166 family.</text>
</comment>
<gene>
    <name evidence="2" type="ORF">QF035_007067</name>
</gene>
<sequence length="115" mass="12649">MNVPAETPPVGAGAPTLQRLTVFIRSTDSARGTPLYVEIVRRAHRDGLRGATVISCIAGFGRARTLRRPRFFRIVQDCPLMVVIVDSVDRVELFRMSLQELAPDALIVEDTVTSA</sequence>
<accession>A0ABU0T116</accession>